<keyword evidence="3 5" id="KW-0863">Zinc-finger</keyword>
<evidence type="ECO:0000313" key="8">
    <source>
        <dbReference type="Ensembl" id="ENSLBEP00000006513.1"/>
    </source>
</evidence>
<name>A0A3Q3EGK9_9LABR</name>
<feature type="domain" description="C2H2-type" evidence="7">
    <location>
        <begin position="568"/>
        <end position="595"/>
    </location>
</feature>
<dbReference type="Proteomes" id="UP000261660">
    <property type="component" value="Unplaced"/>
</dbReference>
<dbReference type="SMART" id="SM00355">
    <property type="entry name" value="ZnF_C2H2"/>
    <property type="match status" value="2"/>
</dbReference>
<dbReference type="Ensembl" id="ENSLBET00000006845.1">
    <property type="protein sequence ID" value="ENSLBEP00000006513.1"/>
    <property type="gene ID" value="ENSLBEG00000005036.1"/>
</dbReference>
<dbReference type="STRING" id="56723.ENSLBEP00000006513"/>
<evidence type="ECO:0000313" key="9">
    <source>
        <dbReference type="Proteomes" id="UP000261660"/>
    </source>
</evidence>
<dbReference type="InterPro" id="IPR036236">
    <property type="entry name" value="Znf_C2H2_sf"/>
</dbReference>
<dbReference type="PROSITE" id="PS00028">
    <property type="entry name" value="ZINC_FINGER_C2H2_1"/>
    <property type="match status" value="2"/>
</dbReference>
<dbReference type="FunFam" id="3.30.160.60:FF:000446">
    <property type="entry name" value="Zinc finger protein"/>
    <property type="match status" value="1"/>
</dbReference>
<keyword evidence="2" id="KW-0677">Repeat</keyword>
<accession>A0A3Q3EGK9</accession>
<protein>
    <recommendedName>
        <fullName evidence="7">C2H2-type domain-containing protein</fullName>
    </recommendedName>
</protein>
<keyword evidence="9" id="KW-1185">Reference proteome</keyword>
<reference evidence="8" key="1">
    <citation type="submission" date="2025-08" db="UniProtKB">
        <authorList>
            <consortium name="Ensembl"/>
        </authorList>
    </citation>
    <scope>IDENTIFICATION</scope>
</reference>
<evidence type="ECO:0000256" key="5">
    <source>
        <dbReference type="PROSITE-ProRule" id="PRU00042"/>
    </source>
</evidence>
<dbReference type="GeneTree" id="ENSGT00940000175871"/>
<dbReference type="PANTHER" id="PTHR24409">
    <property type="entry name" value="ZINC FINGER PROTEIN 142"/>
    <property type="match status" value="1"/>
</dbReference>
<keyword evidence="1" id="KW-0479">Metal-binding</keyword>
<dbReference type="GO" id="GO:0000977">
    <property type="term" value="F:RNA polymerase II transcription regulatory region sequence-specific DNA binding"/>
    <property type="evidence" value="ECO:0007669"/>
    <property type="project" value="TreeGrafter"/>
</dbReference>
<feature type="region of interest" description="Disordered" evidence="6">
    <location>
        <begin position="1"/>
        <end position="28"/>
    </location>
</feature>
<feature type="region of interest" description="Disordered" evidence="6">
    <location>
        <begin position="353"/>
        <end position="381"/>
    </location>
</feature>
<proteinExistence type="predicted"/>
<feature type="compositionally biased region" description="Low complexity" evidence="6">
    <location>
        <begin position="360"/>
        <end position="369"/>
    </location>
</feature>
<dbReference type="Pfam" id="PF00096">
    <property type="entry name" value="zf-C2H2"/>
    <property type="match status" value="2"/>
</dbReference>
<evidence type="ECO:0000256" key="3">
    <source>
        <dbReference type="ARBA" id="ARBA00022771"/>
    </source>
</evidence>
<organism evidence="8 9">
    <name type="scientific">Labrus bergylta</name>
    <name type="common">ballan wrasse</name>
    <dbReference type="NCBI Taxonomy" id="56723"/>
    <lineage>
        <taxon>Eukaryota</taxon>
        <taxon>Metazoa</taxon>
        <taxon>Chordata</taxon>
        <taxon>Craniata</taxon>
        <taxon>Vertebrata</taxon>
        <taxon>Euteleostomi</taxon>
        <taxon>Actinopterygii</taxon>
        <taxon>Neopterygii</taxon>
        <taxon>Teleostei</taxon>
        <taxon>Neoteleostei</taxon>
        <taxon>Acanthomorphata</taxon>
        <taxon>Eupercaria</taxon>
        <taxon>Labriformes</taxon>
        <taxon>Labridae</taxon>
        <taxon>Labrus</taxon>
    </lineage>
</organism>
<evidence type="ECO:0000256" key="6">
    <source>
        <dbReference type="SAM" id="MobiDB-lite"/>
    </source>
</evidence>
<sequence>MSLNLHLKDNVSPSQCASSSSSSSSSPHPCCKAVSVICHSSTASMPQQAELSTMPPYPSIPKASVNACSQSESTDIDNIVEGTTISRKDFNGAQNQDVCCKSNCSNTDNFTRQNSGNAFPHIVNPIDNNAYCDSFQNQLKDLRGNLVPQKRLGRSPIRELKYWPHLSFEDFPLKHKRLDCSDSHDIPMATTAKGPSIHSHHQQDKVPHYLLETDAGCDCQCEHFSPEGEVQEKHTCSKRFPQDSNSNICGPKTDWYQALQRAETSPKDDCDNGNMTDQMNCVVCPSVPTTPELSLGNVSVSLSAFESSTSLELENMSSQIPVDNSTSEPTSSIVGQSYHAQLHYHCLPQEDTQISHSDSDSLYSSPHPSDQSRDDKEVGTFANPDYKTLRQHFASGMTERVLLLDISTKPAELLVSYKHRSVVGENWVACDQKDTFTSVFENNDREQWDEVPPIQVVDERKTATRTNLGDESFDRAETKSWVRDVNVAKRQSVGQDRSSLGAEVLHEERTVEIRSHALNLTVCTPPTDPVFVQGSMASTLSDSIPSIVSGIMPTNKSSPLSTPVRHLFQCYLCDRSFSQRGSLNRHVRSHLGVRPFPCPSCPMTFSRQYRVTEHMRVHQRCALGTDFQKPPASLT</sequence>
<feature type="domain" description="C2H2-type" evidence="7">
    <location>
        <begin position="596"/>
        <end position="618"/>
    </location>
</feature>
<dbReference type="GO" id="GO:0000981">
    <property type="term" value="F:DNA-binding transcription factor activity, RNA polymerase II-specific"/>
    <property type="evidence" value="ECO:0007669"/>
    <property type="project" value="TreeGrafter"/>
</dbReference>
<dbReference type="AlphaFoldDB" id="A0A3Q3EGK9"/>
<evidence type="ECO:0000256" key="1">
    <source>
        <dbReference type="ARBA" id="ARBA00022723"/>
    </source>
</evidence>
<dbReference type="PROSITE" id="PS50157">
    <property type="entry name" value="ZINC_FINGER_C2H2_2"/>
    <property type="match status" value="2"/>
</dbReference>
<evidence type="ECO:0000259" key="7">
    <source>
        <dbReference type="PROSITE" id="PS50157"/>
    </source>
</evidence>
<dbReference type="InParanoid" id="A0A3Q3EGK9"/>
<reference evidence="8" key="2">
    <citation type="submission" date="2025-09" db="UniProtKB">
        <authorList>
            <consortium name="Ensembl"/>
        </authorList>
    </citation>
    <scope>IDENTIFICATION</scope>
</reference>
<evidence type="ECO:0000256" key="4">
    <source>
        <dbReference type="ARBA" id="ARBA00022833"/>
    </source>
</evidence>
<dbReference type="InterPro" id="IPR013087">
    <property type="entry name" value="Znf_C2H2_type"/>
</dbReference>
<feature type="compositionally biased region" description="Low complexity" evidence="6">
    <location>
        <begin position="12"/>
        <end position="28"/>
    </location>
</feature>
<dbReference type="SUPFAM" id="SSF57667">
    <property type="entry name" value="beta-beta-alpha zinc fingers"/>
    <property type="match status" value="1"/>
</dbReference>
<dbReference type="GO" id="GO:0005634">
    <property type="term" value="C:nucleus"/>
    <property type="evidence" value="ECO:0007669"/>
    <property type="project" value="TreeGrafter"/>
</dbReference>
<dbReference type="Gene3D" id="3.30.160.60">
    <property type="entry name" value="Classic Zinc Finger"/>
    <property type="match status" value="2"/>
</dbReference>
<keyword evidence="4" id="KW-0862">Zinc</keyword>
<evidence type="ECO:0000256" key="2">
    <source>
        <dbReference type="ARBA" id="ARBA00022737"/>
    </source>
</evidence>
<dbReference type="PANTHER" id="PTHR24409:SF295">
    <property type="entry name" value="AZ2-RELATED"/>
    <property type="match status" value="1"/>
</dbReference>
<dbReference type="GO" id="GO:0008270">
    <property type="term" value="F:zinc ion binding"/>
    <property type="evidence" value="ECO:0007669"/>
    <property type="project" value="UniProtKB-KW"/>
</dbReference>